<feature type="active site" description="Proton donor" evidence="3">
    <location>
        <position position="133"/>
    </location>
</feature>
<feature type="binding site" evidence="3">
    <location>
        <begin position="91"/>
        <end position="93"/>
    </location>
    <ligand>
        <name>acetyl-CoA</name>
        <dbReference type="ChEBI" id="CHEBI:57288"/>
    </ligand>
</feature>
<organism evidence="6 7">
    <name type="scientific">Microlunatus ginsengisoli</name>
    <dbReference type="NCBI Taxonomy" id="363863"/>
    <lineage>
        <taxon>Bacteria</taxon>
        <taxon>Bacillati</taxon>
        <taxon>Actinomycetota</taxon>
        <taxon>Actinomycetes</taxon>
        <taxon>Propionibacteriales</taxon>
        <taxon>Propionibacteriaceae</taxon>
        <taxon>Microlunatus</taxon>
    </lineage>
</organism>
<dbReference type="Gene3D" id="3.30.1050.10">
    <property type="entry name" value="SCP2 sterol-binding domain"/>
    <property type="match status" value="1"/>
</dbReference>
<evidence type="ECO:0000259" key="4">
    <source>
        <dbReference type="Pfam" id="PF13530"/>
    </source>
</evidence>
<gene>
    <name evidence="6" type="primary">eis2</name>
    <name evidence="6" type="ORF">GCM10022236_25940</name>
</gene>
<protein>
    <submittedName>
        <fullName evidence="6">Amikacin resistance N-acetyltransferase Eis2</fullName>
    </submittedName>
</protein>
<reference evidence="7" key="1">
    <citation type="journal article" date="2019" name="Int. J. Syst. Evol. Microbiol.">
        <title>The Global Catalogue of Microorganisms (GCM) 10K type strain sequencing project: providing services to taxonomists for standard genome sequencing and annotation.</title>
        <authorList>
            <consortium name="The Broad Institute Genomics Platform"/>
            <consortium name="The Broad Institute Genome Sequencing Center for Infectious Disease"/>
            <person name="Wu L."/>
            <person name="Ma J."/>
        </authorList>
    </citation>
    <scope>NUCLEOTIDE SEQUENCE [LARGE SCALE GENOMIC DNA]</scope>
    <source>
        <strain evidence="7">JCM 16929</strain>
    </source>
</reference>
<dbReference type="Pfam" id="PF17668">
    <property type="entry name" value="Acetyltransf_17"/>
    <property type="match status" value="1"/>
</dbReference>
<dbReference type="Proteomes" id="UP001501490">
    <property type="component" value="Unassembled WGS sequence"/>
</dbReference>
<dbReference type="InterPro" id="IPR051554">
    <property type="entry name" value="Acetyltransferase_Eis"/>
</dbReference>
<name>A0ABP6ZXX4_9ACTN</name>
<keyword evidence="1 3" id="KW-0808">Transferase</keyword>
<accession>A0ABP6ZXX4</accession>
<dbReference type="PANTHER" id="PTHR37817:SF1">
    <property type="entry name" value="N-ACETYLTRANSFERASE EIS"/>
    <property type="match status" value="1"/>
</dbReference>
<dbReference type="SUPFAM" id="SSF55729">
    <property type="entry name" value="Acyl-CoA N-acyltransferases (Nat)"/>
    <property type="match status" value="1"/>
</dbReference>
<dbReference type="SUPFAM" id="SSF55718">
    <property type="entry name" value="SCP-like"/>
    <property type="match status" value="1"/>
</dbReference>
<evidence type="ECO:0000259" key="5">
    <source>
        <dbReference type="Pfam" id="PF17668"/>
    </source>
</evidence>
<dbReference type="Pfam" id="PF13527">
    <property type="entry name" value="Acetyltransf_9"/>
    <property type="match status" value="1"/>
</dbReference>
<dbReference type="InterPro" id="IPR022902">
    <property type="entry name" value="NAcTrfase_Eis"/>
</dbReference>
<comment type="subunit">
    <text evidence="3">Homohexamer; trimer of dimers.</text>
</comment>
<evidence type="ECO:0000313" key="7">
    <source>
        <dbReference type="Proteomes" id="UP001501490"/>
    </source>
</evidence>
<feature type="active site" description="Proton acceptor; via carboxylate" evidence="3">
    <location>
        <position position="420"/>
    </location>
</feature>
<dbReference type="InterPro" id="IPR036527">
    <property type="entry name" value="SCP2_sterol-bd_dom_sf"/>
</dbReference>
<dbReference type="InterPro" id="IPR041380">
    <property type="entry name" value="Acetyltransf_17"/>
</dbReference>
<dbReference type="InterPro" id="IPR016181">
    <property type="entry name" value="Acyl_CoA_acyltransferase"/>
</dbReference>
<dbReference type="InterPro" id="IPR025559">
    <property type="entry name" value="Eis_dom"/>
</dbReference>
<keyword evidence="2 3" id="KW-0012">Acyltransferase</keyword>
<comment type="caution">
    <text evidence="6">The sequence shown here is derived from an EMBL/GenBank/DDBJ whole genome shotgun (WGS) entry which is preliminary data.</text>
</comment>
<dbReference type="Pfam" id="PF13530">
    <property type="entry name" value="SCP2_2"/>
    <property type="match status" value="1"/>
</dbReference>
<dbReference type="RefSeq" id="WP_344805114.1">
    <property type="nucleotide sequence ID" value="NZ_BAABAB010000017.1"/>
</dbReference>
<feature type="binding site" evidence="3">
    <location>
        <begin position="128"/>
        <end position="129"/>
    </location>
    <ligand>
        <name>acetyl-CoA</name>
        <dbReference type="ChEBI" id="CHEBI:57288"/>
    </ligand>
</feature>
<evidence type="ECO:0000256" key="2">
    <source>
        <dbReference type="ARBA" id="ARBA00023315"/>
    </source>
</evidence>
<dbReference type="Gene3D" id="3.40.630.30">
    <property type="match status" value="2"/>
</dbReference>
<feature type="binding site" evidence="3">
    <location>
        <begin position="99"/>
        <end position="104"/>
    </location>
    <ligand>
        <name>acetyl-CoA</name>
        <dbReference type="ChEBI" id="CHEBI:57288"/>
    </ligand>
</feature>
<keyword evidence="7" id="KW-1185">Reference proteome</keyword>
<evidence type="ECO:0000256" key="1">
    <source>
        <dbReference type="ARBA" id="ARBA00022679"/>
    </source>
</evidence>
<dbReference type="HAMAP" id="MF_01812">
    <property type="entry name" value="Eis"/>
    <property type="match status" value="1"/>
</dbReference>
<evidence type="ECO:0000313" key="6">
    <source>
        <dbReference type="EMBL" id="GAA3622377.1"/>
    </source>
</evidence>
<evidence type="ECO:0000256" key="3">
    <source>
        <dbReference type="HAMAP-Rule" id="MF_01812"/>
    </source>
</evidence>
<feature type="domain" description="Enhanced intracellular survival protein" evidence="4">
    <location>
        <begin position="316"/>
        <end position="415"/>
    </location>
</feature>
<dbReference type="PANTHER" id="PTHR37817">
    <property type="entry name" value="N-ACETYLTRANSFERASE EIS"/>
    <property type="match status" value="1"/>
</dbReference>
<sequence>MPTALPTPPHLAELELTYATPDRLHEFMAAVARGFHGEWDPKLWGPHAAVIEPERCFGFAVDGRWVSTCGAYSRQLSVPGGVVPTAAVTIVTVQPSYRRRGLLTAMMTHQLEQIAARGVEPVALLWASETLIYGRYGYGHAAPRAKLTGQTRSTGFLPSVLPGEGSVGELERAEAIPAMKRLHARMLPGRPGALDRSEGWWEIGLYDPEQWRGGWKGYRFALHYGAKGAPDGYVVFRVKEGMEVTGPTGEVEIVELDAADPGAHAALWRFVLDLDLVRTYRYDLASVGEPLRYLVADQRAVSTQIVDGTFARLVDVRRALAERAYGAEVDLVLGVTDRLLPHNDGPIRLQTSGSGGQVGRARRKPDLTVDVRELGAIYLGGVSLNDLHRAGLVQERRKGAVAAAASAFGWTRPPLTPDHF</sequence>
<dbReference type="EMBL" id="BAABAB010000017">
    <property type="protein sequence ID" value="GAA3622377.1"/>
    <property type="molecule type" value="Genomic_DNA"/>
</dbReference>
<dbReference type="CDD" id="cd04301">
    <property type="entry name" value="NAT_SF"/>
    <property type="match status" value="1"/>
</dbReference>
<comment type="similarity">
    <text evidence="3">Belongs to the acetyltransferase Eis family.</text>
</comment>
<feature type="domain" description="Eis-like acetyltransferase" evidence="5">
    <location>
        <begin position="192"/>
        <end position="304"/>
    </location>
</feature>
<dbReference type="NCBIfam" id="NF002367">
    <property type="entry name" value="PRK01346.1-4"/>
    <property type="match status" value="1"/>
</dbReference>
<proteinExistence type="inferred from homology"/>